<dbReference type="EMBL" id="JAFFZN010000020">
    <property type="protein sequence ID" value="MBO8187922.1"/>
    <property type="molecule type" value="Genomic_DNA"/>
</dbReference>
<dbReference type="RefSeq" id="WP_209266729.1">
    <property type="nucleotide sequence ID" value="NZ_JAFFZN010000020.1"/>
</dbReference>
<evidence type="ECO:0000313" key="3">
    <source>
        <dbReference type="Proteomes" id="UP001518976"/>
    </source>
</evidence>
<dbReference type="Pfam" id="PF12728">
    <property type="entry name" value="HTH_17"/>
    <property type="match status" value="1"/>
</dbReference>
<accession>A0ABS3WXR5</accession>
<sequence length="62" mass="7065">MAVTTGLLNVDQVAARLQVSRWTVYNLIRSRELASFTIGRCRRIAESALHDYISRQTEREAA</sequence>
<comment type="caution">
    <text evidence="2">The sequence shown here is derived from an EMBL/GenBank/DDBJ whole genome shotgun (WGS) entry which is preliminary data.</text>
</comment>
<organism evidence="2 3">
    <name type="scientific">Streptomyces spirodelae</name>
    <dbReference type="NCBI Taxonomy" id="2812904"/>
    <lineage>
        <taxon>Bacteria</taxon>
        <taxon>Bacillati</taxon>
        <taxon>Actinomycetota</taxon>
        <taxon>Actinomycetes</taxon>
        <taxon>Kitasatosporales</taxon>
        <taxon>Streptomycetaceae</taxon>
        <taxon>Streptomyces</taxon>
    </lineage>
</organism>
<dbReference type="InterPro" id="IPR009061">
    <property type="entry name" value="DNA-bd_dom_put_sf"/>
</dbReference>
<protein>
    <submittedName>
        <fullName evidence="2">Helix-turn-helix domain-containing protein</fullName>
    </submittedName>
</protein>
<name>A0ABS3WXR5_9ACTN</name>
<dbReference type="SUPFAM" id="SSF46955">
    <property type="entry name" value="Putative DNA-binding domain"/>
    <property type="match status" value="1"/>
</dbReference>
<evidence type="ECO:0000259" key="1">
    <source>
        <dbReference type="Pfam" id="PF12728"/>
    </source>
</evidence>
<proteinExistence type="predicted"/>
<feature type="domain" description="Helix-turn-helix" evidence="1">
    <location>
        <begin position="7"/>
        <end position="56"/>
    </location>
</feature>
<dbReference type="InterPro" id="IPR041657">
    <property type="entry name" value="HTH_17"/>
</dbReference>
<dbReference type="Proteomes" id="UP001518976">
    <property type="component" value="Unassembled WGS sequence"/>
</dbReference>
<dbReference type="InterPro" id="IPR010093">
    <property type="entry name" value="SinI_DNA-bd"/>
</dbReference>
<gene>
    <name evidence="2" type="ORF">JW592_20995</name>
</gene>
<evidence type="ECO:0000313" key="2">
    <source>
        <dbReference type="EMBL" id="MBO8187922.1"/>
    </source>
</evidence>
<keyword evidence="3" id="KW-1185">Reference proteome</keyword>
<dbReference type="NCBIfam" id="TIGR01764">
    <property type="entry name" value="excise"/>
    <property type="match status" value="1"/>
</dbReference>
<reference evidence="2 3" key="1">
    <citation type="submission" date="2021-02" db="EMBL/GenBank/DDBJ databases">
        <title>Streptomyces spirodelae sp. nov., isolated from duckweed.</title>
        <authorList>
            <person name="Saimee Y."/>
            <person name="Duangmal K."/>
        </authorList>
    </citation>
    <scope>NUCLEOTIDE SEQUENCE [LARGE SCALE GENOMIC DNA]</scope>
    <source>
        <strain evidence="2 3">DW4-2</strain>
    </source>
</reference>